<dbReference type="Pfam" id="PF00046">
    <property type="entry name" value="Homeodomain"/>
    <property type="match status" value="1"/>
</dbReference>
<reference evidence="9" key="2">
    <citation type="submission" date="2015-01" db="EMBL/GenBank/DDBJ databases">
        <title>Evolutionary Origins and Diversification of the Mycorrhizal Mutualists.</title>
        <authorList>
            <consortium name="DOE Joint Genome Institute"/>
            <consortium name="Mycorrhizal Genomics Consortium"/>
            <person name="Kohler A."/>
            <person name="Kuo A."/>
            <person name="Nagy L.G."/>
            <person name="Floudas D."/>
            <person name="Copeland A."/>
            <person name="Barry K.W."/>
            <person name="Cichocki N."/>
            <person name="Veneault-Fourrey C."/>
            <person name="LaButti K."/>
            <person name="Lindquist E.A."/>
            <person name="Lipzen A."/>
            <person name="Lundell T."/>
            <person name="Morin E."/>
            <person name="Murat C."/>
            <person name="Riley R."/>
            <person name="Ohm R."/>
            <person name="Sun H."/>
            <person name="Tunlid A."/>
            <person name="Henrissat B."/>
            <person name="Grigoriev I.V."/>
            <person name="Hibbett D.S."/>
            <person name="Martin F."/>
        </authorList>
    </citation>
    <scope>NUCLEOTIDE SEQUENCE [LARGE SCALE GENOMIC DNA]</scope>
    <source>
        <strain evidence="9">h7</strain>
    </source>
</reference>
<dbReference type="InterPro" id="IPR009057">
    <property type="entry name" value="Homeodomain-like_sf"/>
</dbReference>
<dbReference type="Gene3D" id="1.10.10.60">
    <property type="entry name" value="Homeodomain-like"/>
    <property type="match status" value="1"/>
</dbReference>
<reference evidence="8 9" key="1">
    <citation type="submission" date="2014-04" db="EMBL/GenBank/DDBJ databases">
        <authorList>
            <consortium name="DOE Joint Genome Institute"/>
            <person name="Kuo A."/>
            <person name="Gay G."/>
            <person name="Dore J."/>
            <person name="Kohler A."/>
            <person name="Nagy L.G."/>
            <person name="Floudas D."/>
            <person name="Copeland A."/>
            <person name="Barry K.W."/>
            <person name="Cichocki N."/>
            <person name="Veneault-Fourrey C."/>
            <person name="LaButti K."/>
            <person name="Lindquist E.A."/>
            <person name="Lipzen A."/>
            <person name="Lundell T."/>
            <person name="Morin E."/>
            <person name="Murat C."/>
            <person name="Sun H."/>
            <person name="Tunlid A."/>
            <person name="Henrissat B."/>
            <person name="Grigoriev I.V."/>
            <person name="Hibbett D.S."/>
            <person name="Martin F."/>
            <person name="Nordberg H.P."/>
            <person name="Cantor M.N."/>
            <person name="Hua S.X."/>
        </authorList>
    </citation>
    <scope>NUCLEOTIDE SEQUENCE [LARGE SCALE GENOMIC DNA]</scope>
    <source>
        <strain evidence="9">h7</strain>
    </source>
</reference>
<keyword evidence="3 4" id="KW-0539">Nucleus</keyword>
<feature type="region of interest" description="Disordered" evidence="6">
    <location>
        <begin position="1"/>
        <end position="46"/>
    </location>
</feature>
<gene>
    <name evidence="8" type="ORF">M413DRAFT_6767</name>
</gene>
<dbReference type="PROSITE" id="PS50071">
    <property type="entry name" value="HOMEOBOX_2"/>
    <property type="match status" value="1"/>
</dbReference>
<feature type="compositionally biased region" description="Basic residues" evidence="6">
    <location>
        <begin position="271"/>
        <end position="283"/>
    </location>
</feature>
<feature type="compositionally biased region" description="Low complexity" evidence="6">
    <location>
        <begin position="244"/>
        <end position="264"/>
    </location>
</feature>
<dbReference type="HOGENOM" id="CLU_787793_0_0_1"/>
<evidence type="ECO:0000256" key="2">
    <source>
        <dbReference type="ARBA" id="ARBA00023155"/>
    </source>
</evidence>
<evidence type="ECO:0000256" key="4">
    <source>
        <dbReference type="PROSITE-ProRule" id="PRU00108"/>
    </source>
</evidence>
<evidence type="ECO:0000259" key="7">
    <source>
        <dbReference type="PROSITE" id="PS50071"/>
    </source>
</evidence>
<dbReference type="CDD" id="cd00086">
    <property type="entry name" value="homeodomain"/>
    <property type="match status" value="1"/>
</dbReference>
<dbReference type="PANTHER" id="PTHR24327">
    <property type="entry name" value="HOMEOBOX PROTEIN"/>
    <property type="match status" value="1"/>
</dbReference>
<feature type="compositionally biased region" description="Low complexity" evidence="6">
    <location>
        <begin position="130"/>
        <end position="141"/>
    </location>
</feature>
<feature type="DNA-binding region" description="Homeobox" evidence="4">
    <location>
        <begin position="45"/>
        <end position="104"/>
    </location>
</feature>
<keyword evidence="9" id="KW-1185">Reference proteome</keyword>
<dbReference type="GO" id="GO:0000978">
    <property type="term" value="F:RNA polymerase II cis-regulatory region sequence-specific DNA binding"/>
    <property type="evidence" value="ECO:0007669"/>
    <property type="project" value="TreeGrafter"/>
</dbReference>
<keyword evidence="1 4" id="KW-0238">DNA-binding</keyword>
<feature type="region of interest" description="Disordered" evidence="6">
    <location>
        <begin position="100"/>
        <end position="199"/>
    </location>
</feature>
<dbReference type="InterPro" id="IPR001356">
    <property type="entry name" value="HD"/>
</dbReference>
<dbReference type="AlphaFoldDB" id="A0A0C2YBZ5"/>
<feature type="region of interest" description="Disordered" evidence="6">
    <location>
        <begin position="240"/>
        <end position="329"/>
    </location>
</feature>
<sequence>MNTIPLPTSLPPPPPLSRTSSSTSFSSEDDNASMSSSTVTVISSSRRTRKRFTNAQLTMLENLFHQNSHPSREDREAVATAGGMEIKSVTIWFQNKRQTERKTAANNAMNGAGTNSSHHGGSMGNLNTRTASPPFSVSSRSSGGGGTSARPSLDRVASRSELRAAAPRTPRRSNPSGAIWDNMPSSPLAPPISPPAREFIELGGKNTKTRRTLEWACAAARLADKDGYASGMTTGFGGSGGGSMSLSSASSSASSASSKGSRGRSMPKERSSHRRIEKSRHRRDGPSSSSQKSRDQDMDLTEEEDVEAITPPSTWGKDDRRWVPTTTNEGNHSLMALTSVAAGGPLPKGVDDDDMFKAALALCGLGRRT</sequence>
<feature type="compositionally biased region" description="Acidic residues" evidence="6">
    <location>
        <begin position="298"/>
        <end position="307"/>
    </location>
</feature>
<dbReference type="SMART" id="SM00389">
    <property type="entry name" value="HOX"/>
    <property type="match status" value="1"/>
</dbReference>
<evidence type="ECO:0000256" key="6">
    <source>
        <dbReference type="SAM" id="MobiDB-lite"/>
    </source>
</evidence>
<feature type="compositionally biased region" description="Basic and acidic residues" evidence="6">
    <location>
        <begin position="152"/>
        <end position="162"/>
    </location>
</feature>
<dbReference type="PANTHER" id="PTHR24327:SF41">
    <property type="entry name" value="BRAIN-SPECIFIC HOMEOBOX PROTEIN"/>
    <property type="match status" value="1"/>
</dbReference>
<evidence type="ECO:0000256" key="1">
    <source>
        <dbReference type="ARBA" id="ARBA00023125"/>
    </source>
</evidence>
<organism evidence="8 9">
    <name type="scientific">Hebeloma cylindrosporum</name>
    <dbReference type="NCBI Taxonomy" id="76867"/>
    <lineage>
        <taxon>Eukaryota</taxon>
        <taxon>Fungi</taxon>
        <taxon>Dikarya</taxon>
        <taxon>Basidiomycota</taxon>
        <taxon>Agaricomycotina</taxon>
        <taxon>Agaricomycetes</taxon>
        <taxon>Agaricomycetidae</taxon>
        <taxon>Agaricales</taxon>
        <taxon>Agaricineae</taxon>
        <taxon>Hymenogastraceae</taxon>
        <taxon>Hebeloma</taxon>
    </lineage>
</organism>
<accession>A0A0C2YBZ5</accession>
<feature type="compositionally biased region" description="Low complexity" evidence="6">
    <location>
        <begin position="17"/>
        <end position="45"/>
    </location>
</feature>
<evidence type="ECO:0000256" key="3">
    <source>
        <dbReference type="ARBA" id="ARBA00023242"/>
    </source>
</evidence>
<evidence type="ECO:0000313" key="8">
    <source>
        <dbReference type="EMBL" id="KIM47388.1"/>
    </source>
</evidence>
<dbReference type="SUPFAM" id="SSF46689">
    <property type="entry name" value="Homeodomain-like"/>
    <property type="match status" value="1"/>
</dbReference>
<protein>
    <recommendedName>
        <fullName evidence="7">Homeobox domain-containing protein</fullName>
    </recommendedName>
</protein>
<dbReference type="GO" id="GO:0005634">
    <property type="term" value="C:nucleus"/>
    <property type="evidence" value="ECO:0007669"/>
    <property type="project" value="UniProtKB-SubCell"/>
</dbReference>
<name>A0A0C2YBZ5_HEBCY</name>
<feature type="compositionally biased region" description="Polar residues" evidence="6">
    <location>
        <begin position="116"/>
        <end position="129"/>
    </location>
</feature>
<feature type="domain" description="Homeobox" evidence="7">
    <location>
        <begin position="43"/>
        <end position="103"/>
    </location>
</feature>
<evidence type="ECO:0000313" key="9">
    <source>
        <dbReference type="Proteomes" id="UP000053424"/>
    </source>
</evidence>
<proteinExistence type="predicted"/>
<dbReference type="Proteomes" id="UP000053424">
    <property type="component" value="Unassembled WGS sequence"/>
</dbReference>
<dbReference type="OrthoDB" id="6159439at2759"/>
<comment type="subcellular location">
    <subcellularLocation>
        <location evidence="4 5">Nucleus</location>
    </subcellularLocation>
</comment>
<keyword evidence="2 4" id="KW-0371">Homeobox</keyword>
<dbReference type="GO" id="GO:0000981">
    <property type="term" value="F:DNA-binding transcription factor activity, RNA polymerase II-specific"/>
    <property type="evidence" value="ECO:0007669"/>
    <property type="project" value="TreeGrafter"/>
</dbReference>
<feature type="compositionally biased region" description="Low complexity" evidence="6">
    <location>
        <begin position="104"/>
        <end position="115"/>
    </location>
</feature>
<evidence type="ECO:0000256" key="5">
    <source>
        <dbReference type="RuleBase" id="RU000682"/>
    </source>
</evidence>
<dbReference type="EMBL" id="KN831769">
    <property type="protein sequence ID" value="KIM47388.1"/>
    <property type="molecule type" value="Genomic_DNA"/>
</dbReference>
<dbReference type="InterPro" id="IPR050460">
    <property type="entry name" value="Distal-less_Homeobox_TF"/>
</dbReference>